<reference evidence="3 4" key="2">
    <citation type="submission" date="2020-03" db="EMBL/GenBank/DDBJ databases">
        <authorList>
            <person name="Ichikawa N."/>
            <person name="Kimura A."/>
            <person name="Kitahashi Y."/>
            <person name="Uohara A."/>
        </authorList>
    </citation>
    <scope>NUCLEOTIDE SEQUENCE [LARGE SCALE GENOMIC DNA]</scope>
    <source>
        <strain evidence="3 4">NBRC 108639</strain>
    </source>
</reference>
<dbReference type="Proteomes" id="UP000482800">
    <property type="component" value="Unassembled WGS sequence"/>
</dbReference>
<dbReference type="AlphaFoldDB" id="A0A6V8K9A0"/>
<dbReference type="InterPro" id="IPR011009">
    <property type="entry name" value="Kinase-like_dom_sf"/>
</dbReference>
<dbReference type="GO" id="GO:0016740">
    <property type="term" value="F:transferase activity"/>
    <property type="evidence" value="ECO:0007669"/>
    <property type="project" value="UniProtKB-KW"/>
</dbReference>
<dbReference type="EMBL" id="BLPF01000001">
    <property type="protein sequence ID" value="GFJ77315.1"/>
    <property type="molecule type" value="Genomic_DNA"/>
</dbReference>
<dbReference type="SUPFAM" id="SSF56112">
    <property type="entry name" value="Protein kinase-like (PK-like)"/>
    <property type="match status" value="1"/>
</dbReference>
<proteinExistence type="predicted"/>
<sequence length="230" mass="24944">MEEQDEWPLAGGAQTEGLVRVGDTTRRPPHHRSLYVDALLLHLAEVGFVGAPHPLGYDHHGRQILTFVDGEVPHAAPYRLSDARILSATTLIRGFHDATTGSPLCAGLEVVCHGDLGPHNTVFRGEEAVALIDFDADVGPGRRLDDFAHAVWCFADLTEADVAVAEQVRKTRLMCDAYVDVTPAAIVEALTARFHRARGQHLAAGRSGGVRAFDDLLQWMKRFGGRVAAA</sequence>
<evidence type="ECO:0000259" key="2">
    <source>
        <dbReference type="Pfam" id="PF01636"/>
    </source>
</evidence>
<feature type="domain" description="Aminoglycoside phosphotransferase" evidence="2">
    <location>
        <begin position="109"/>
        <end position="165"/>
    </location>
</feature>
<protein>
    <submittedName>
        <fullName evidence="3">Phosphotransferase</fullName>
    </submittedName>
</protein>
<dbReference type="Pfam" id="PF01636">
    <property type="entry name" value="APH"/>
    <property type="match status" value="1"/>
</dbReference>
<dbReference type="InterPro" id="IPR002575">
    <property type="entry name" value="Aminoglycoside_PTrfase"/>
</dbReference>
<reference evidence="3 4" key="1">
    <citation type="submission" date="2020-03" db="EMBL/GenBank/DDBJ databases">
        <title>Whole genome shotgun sequence of Phytohabitans houttuyneae NBRC 108639.</title>
        <authorList>
            <person name="Komaki H."/>
            <person name="Tamura T."/>
        </authorList>
    </citation>
    <scope>NUCLEOTIDE SEQUENCE [LARGE SCALE GENOMIC DNA]</scope>
    <source>
        <strain evidence="3 4">NBRC 108639</strain>
    </source>
</reference>
<comment type="caution">
    <text evidence="3">The sequence shown here is derived from an EMBL/GenBank/DDBJ whole genome shotgun (WGS) entry which is preliminary data.</text>
</comment>
<dbReference type="Gene3D" id="3.90.1200.10">
    <property type="match status" value="1"/>
</dbReference>
<evidence type="ECO:0000256" key="1">
    <source>
        <dbReference type="SAM" id="MobiDB-lite"/>
    </source>
</evidence>
<accession>A0A6V8K9A0</accession>
<name>A0A6V8K9A0_9ACTN</name>
<keyword evidence="3" id="KW-0808">Transferase</keyword>
<gene>
    <name evidence="3" type="ORF">Phou_014950</name>
</gene>
<evidence type="ECO:0000313" key="3">
    <source>
        <dbReference type="EMBL" id="GFJ77315.1"/>
    </source>
</evidence>
<organism evidence="3 4">
    <name type="scientific">Phytohabitans houttuyneae</name>
    <dbReference type="NCBI Taxonomy" id="1076126"/>
    <lineage>
        <taxon>Bacteria</taxon>
        <taxon>Bacillati</taxon>
        <taxon>Actinomycetota</taxon>
        <taxon>Actinomycetes</taxon>
        <taxon>Micromonosporales</taxon>
        <taxon>Micromonosporaceae</taxon>
    </lineage>
</organism>
<evidence type="ECO:0000313" key="4">
    <source>
        <dbReference type="Proteomes" id="UP000482800"/>
    </source>
</evidence>
<feature type="region of interest" description="Disordered" evidence="1">
    <location>
        <begin position="1"/>
        <end position="25"/>
    </location>
</feature>
<keyword evidence="4" id="KW-1185">Reference proteome</keyword>